<dbReference type="PANTHER" id="PTHR23135:SF4">
    <property type="entry name" value="UDP-N-ACETYLMURAMOYL-L-ALANYL-D-GLUTAMATE--2,6-DIAMINOPIMELATE LIGASE MURE HOMOLOG, CHLOROPLASTIC"/>
    <property type="match status" value="1"/>
</dbReference>
<dbReference type="InterPro" id="IPR035911">
    <property type="entry name" value="MurE/MurF_N"/>
</dbReference>
<evidence type="ECO:0000256" key="8">
    <source>
        <dbReference type="ARBA" id="ARBA00023316"/>
    </source>
</evidence>
<dbReference type="AlphaFoldDB" id="A0A6J7PXA9"/>
<dbReference type="InterPro" id="IPR036565">
    <property type="entry name" value="Mur-like_cat_sf"/>
</dbReference>
<keyword evidence="4" id="KW-0547">Nucleotide-binding</keyword>
<name>A0A6J7PXA9_9ZZZZ</name>
<evidence type="ECO:0000259" key="10">
    <source>
        <dbReference type="Pfam" id="PF02875"/>
    </source>
</evidence>
<feature type="domain" description="Mur ligase C-terminal" evidence="10">
    <location>
        <begin position="321"/>
        <end position="447"/>
    </location>
</feature>
<keyword evidence="6" id="KW-0133">Cell shape</keyword>
<reference evidence="12" key="1">
    <citation type="submission" date="2020-05" db="EMBL/GenBank/DDBJ databases">
        <authorList>
            <person name="Chiriac C."/>
            <person name="Salcher M."/>
            <person name="Ghai R."/>
            <person name="Kavagutti S V."/>
        </authorList>
    </citation>
    <scope>NUCLEOTIDE SEQUENCE</scope>
</reference>
<dbReference type="Pfam" id="PF01225">
    <property type="entry name" value="Mur_ligase"/>
    <property type="match status" value="1"/>
</dbReference>
<evidence type="ECO:0000256" key="7">
    <source>
        <dbReference type="ARBA" id="ARBA00022984"/>
    </source>
</evidence>
<dbReference type="EMBL" id="CAFBPN010000001">
    <property type="protein sequence ID" value="CAB5007052.1"/>
    <property type="molecule type" value="Genomic_DNA"/>
</dbReference>
<dbReference type="GO" id="GO:0009252">
    <property type="term" value="P:peptidoglycan biosynthetic process"/>
    <property type="evidence" value="ECO:0007669"/>
    <property type="project" value="UniProtKB-KW"/>
</dbReference>
<evidence type="ECO:0000313" key="12">
    <source>
        <dbReference type="EMBL" id="CAB5007052.1"/>
    </source>
</evidence>
<feature type="domain" description="Mur ligase N-terminal catalytic" evidence="9">
    <location>
        <begin position="29"/>
        <end position="97"/>
    </location>
</feature>
<dbReference type="InterPro" id="IPR005761">
    <property type="entry name" value="UDP-N-AcMur-Glu-dNH2Pim_ligase"/>
</dbReference>
<evidence type="ECO:0000259" key="9">
    <source>
        <dbReference type="Pfam" id="PF01225"/>
    </source>
</evidence>
<sequence>MRVSLQDVAVELASRGVLATESGDTSEVHITDVTHDSRQVSAGSLFCCISGSTSDGHQFIDSAIAQGAKALLVTQDAQYAVPSLTVLDDRQAMAYAAHVVHGRPSHEVPVFGITGTNGKTTTAAMLSSILRTAGSSPHIFGTLNSERTTPEATDLQREMRRAIDGGAQSVVMEVTSHALQLQRVAGVQFAAGIFTNLGHDHLDFHGTMENYFEAKAELFRIATTRVAIVNVDDAWGVKLADLLEGQYAASDLIRVSVKEAQNLESSLTQSSFIWRGRNISLPLGGLFNVSNALLAATAAEVHGVSLETIVEALESLPVVPGRVQKVVSNSGVHAFVDFAHTPDSLRALLSSARASVGEGRVIVVFGCGGDRDREKRPEMGRVASELADIAIVTSDNSRSEDPAAIIADICSGMGKTRPVEIPNRREAIAYAVNIAQGADVVIVAGKGHETVQIVGATSLPFSDVEELELSFARKKAATP</sequence>
<dbReference type="GO" id="GO:0004326">
    <property type="term" value="F:tetrahydrofolylpolyglutamate synthase activity"/>
    <property type="evidence" value="ECO:0007669"/>
    <property type="project" value="InterPro"/>
</dbReference>
<keyword evidence="5" id="KW-0067">ATP-binding</keyword>
<dbReference type="Gene3D" id="3.40.1390.10">
    <property type="entry name" value="MurE/MurF, N-terminal domain"/>
    <property type="match status" value="1"/>
</dbReference>
<dbReference type="InterPro" id="IPR036615">
    <property type="entry name" value="Mur_ligase_C_dom_sf"/>
</dbReference>
<feature type="domain" description="Mur ligase central" evidence="11">
    <location>
        <begin position="113"/>
        <end position="299"/>
    </location>
</feature>
<dbReference type="GO" id="GO:0071555">
    <property type="term" value="P:cell wall organization"/>
    <property type="evidence" value="ECO:0007669"/>
    <property type="project" value="UniProtKB-KW"/>
</dbReference>
<evidence type="ECO:0000256" key="5">
    <source>
        <dbReference type="ARBA" id="ARBA00022840"/>
    </source>
</evidence>
<evidence type="ECO:0000256" key="1">
    <source>
        <dbReference type="ARBA" id="ARBA00005898"/>
    </source>
</evidence>
<dbReference type="SUPFAM" id="SSF63418">
    <property type="entry name" value="MurE/MurF N-terminal domain"/>
    <property type="match status" value="1"/>
</dbReference>
<dbReference type="GO" id="GO:0008360">
    <property type="term" value="P:regulation of cell shape"/>
    <property type="evidence" value="ECO:0007669"/>
    <property type="project" value="UniProtKB-KW"/>
</dbReference>
<keyword evidence="7" id="KW-0573">Peptidoglycan synthesis</keyword>
<evidence type="ECO:0000256" key="2">
    <source>
        <dbReference type="ARBA" id="ARBA00022490"/>
    </source>
</evidence>
<dbReference type="Gene3D" id="3.40.1190.10">
    <property type="entry name" value="Mur-like, catalytic domain"/>
    <property type="match status" value="1"/>
</dbReference>
<keyword evidence="3" id="KW-0436">Ligase</keyword>
<dbReference type="InterPro" id="IPR004101">
    <property type="entry name" value="Mur_ligase_C"/>
</dbReference>
<dbReference type="PANTHER" id="PTHR23135">
    <property type="entry name" value="MUR LIGASE FAMILY MEMBER"/>
    <property type="match status" value="1"/>
</dbReference>
<organism evidence="12">
    <name type="scientific">freshwater metagenome</name>
    <dbReference type="NCBI Taxonomy" id="449393"/>
    <lineage>
        <taxon>unclassified sequences</taxon>
        <taxon>metagenomes</taxon>
        <taxon>ecological metagenomes</taxon>
    </lineage>
</organism>
<keyword evidence="2" id="KW-0963">Cytoplasm</keyword>
<dbReference type="HAMAP" id="MF_00208">
    <property type="entry name" value="MurE"/>
    <property type="match status" value="1"/>
</dbReference>
<dbReference type="SUPFAM" id="SSF53244">
    <property type="entry name" value="MurD-like peptide ligases, peptide-binding domain"/>
    <property type="match status" value="1"/>
</dbReference>
<dbReference type="NCBIfam" id="TIGR01085">
    <property type="entry name" value="murE"/>
    <property type="match status" value="1"/>
</dbReference>
<evidence type="ECO:0000256" key="6">
    <source>
        <dbReference type="ARBA" id="ARBA00022960"/>
    </source>
</evidence>
<dbReference type="GO" id="GO:0005737">
    <property type="term" value="C:cytoplasm"/>
    <property type="evidence" value="ECO:0007669"/>
    <property type="project" value="InterPro"/>
</dbReference>
<dbReference type="Gene3D" id="3.90.190.20">
    <property type="entry name" value="Mur ligase, C-terminal domain"/>
    <property type="match status" value="1"/>
</dbReference>
<dbReference type="Pfam" id="PF08245">
    <property type="entry name" value="Mur_ligase_M"/>
    <property type="match status" value="1"/>
</dbReference>
<dbReference type="Pfam" id="PF02875">
    <property type="entry name" value="Mur_ligase_C"/>
    <property type="match status" value="1"/>
</dbReference>
<dbReference type="InterPro" id="IPR018109">
    <property type="entry name" value="Folylpolyglutamate_synth_CS"/>
</dbReference>
<dbReference type="PROSITE" id="PS01011">
    <property type="entry name" value="FOLYLPOLYGLU_SYNT_1"/>
    <property type="match status" value="1"/>
</dbReference>
<dbReference type="InterPro" id="IPR013221">
    <property type="entry name" value="Mur_ligase_cen"/>
</dbReference>
<dbReference type="NCBIfam" id="NF001126">
    <property type="entry name" value="PRK00139.1-4"/>
    <property type="match status" value="1"/>
</dbReference>
<comment type="similarity">
    <text evidence="1">Belongs to the MurCDEF family. MurE subfamily.</text>
</comment>
<gene>
    <name evidence="12" type="ORF">UFOPK4098_00078</name>
</gene>
<dbReference type="InterPro" id="IPR000713">
    <property type="entry name" value="Mur_ligase_N"/>
</dbReference>
<dbReference type="GO" id="GO:0051301">
    <property type="term" value="P:cell division"/>
    <property type="evidence" value="ECO:0007669"/>
    <property type="project" value="InterPro"/>
</dbReference>
<dbReference type="GO" id="GO:0005524">
    <property type="term" value="F:ATP binding"/>
    <property type="evidence" value="ECO:0007669"/>
    <property type="project" value="UniProtKB-KW"/>
</dbReference>
<protein>
    <submittedName>
        <fullName evidence="12">Unannotated protein</fullName>
    </submittedName>
</protein>
<evidence type="ECO:0000256" key="4">
    <source>
        <dbReference type="ARBA" id="ARBA00022741"/>
    </source>
</evidence>
<proteinExistence type="inferred from homology"/>
<evidence type="ECO:0000259" key="11">
    <source>
        <dbReference type="Pfam" id="PF08245"/>
    </source>
</evidence>
<accession>A0A6J7PXA9</accession>
<dbReference type="SUPFAM" id="SSF53623">
    <property type="entry name" value="MurD-like peptide ligases, catalytic domain"/>
    <property type="match status" value="1"/>
</dbReference>
<evidence type="ECO:0000256" key="3">
    <source>
        <dbReference type="ARBA" id="ARBA00022598"/>
    </source>
</evidence>
<keyword evidence="8" id="KW-0961">Cell wall biogenesis/degradation</keyword>